<evidence type="ECO:0000256" key="4">
    <source>
        <dbReference type="ARBA" id="ARBA00023002"/>
    </source>
</evidence>
<evidence type="ECO:0000313" key="8">
    <source>
        <dbReference type="EMBL" id="PRQ59511.1"/>
    </source>
</evidence>
<dbReference type="InterPro" id="IPR017938">
    <property type="entry name" value="Riboflavin_synthase-like_b-brl"/>
</dbReference>
<gene>
    <name evidence="8" type="ORF">RchiOBHm_Chr1g0371001</name>
</gene>
<evidence type="ECO:0000256" key="2">
    <source>
        <dbReference type="ARBA" id="ARBA00022630"/>
    </source>
</evidence>
<feature type="binding site" evidence="5">
    <location>
        <position position="56"/>
    </location>
    <ligand>
        <name>FAD</name>
        <dbReference type="ChEBI" id="CHEBI:57692"/>
    </ligand>
</feature>
<keyword evidence="9" id="KW-1185">Reference proteome</keyword>
<keyword evidence="6" id="KW-1133">Transmembrane helix</keyword>
<dbReference type="GO" id="GO:0090524">
    <property type="term" value="F:cytochrome-b5 reductase activity, acting on NADH"/>
    <property type="evidence" value="ECO:0007669"/>
    <property type="project" value="UniProtKB-EC"/>
</dbReference>
<dbReference type="EC" id="1.6.2.2" evidence="8"/>
<evidence type="ECO:0000256" key="6">
    <source>
        <dbReference type="SAM" id="Phobius"/>
    </source>
</evidence>
<dbReference type="EMBL" id="PDCK01000039">
    <property type="protein sequence ID" value="PRQ59511.1"/>
    <property type="molecule type" value="Genomic_DNA"/>
</dbReference>
<feature type="transmembrane region" description="Helical" evidence="6">
    <location>
        <begin position="16"/>
        <end position="38"/>
    </location>
</feature>
<organism evidence="8 9">
    <name type="scientific">Rosa chinensis</name>
    <name type="common">China rose</name>
    <dbReference type="NCBI Taxonomy" id="74649"/>
    <lineage>
        <taxon>Eukaryota</taxon>
        <taxon>Viridiplantae</taxon>
        <taxon>Streptophyta</taxon>
        <taxon>Embryophyta</taxon>
        <taxon>Tracheophyta</taxon>
        <taxon>Spermatophyta</taxon>
        <taxon>Magnoliopsida</taxon>
        <taxon>eudicotyledons</taxon>
        <taxon>Gunneridae</taxon>
        <taxon>Pentapetalae</taxon>
        <taxon>rosids</taxon>
        <taxon>fabids</taxon>
        <taxon>Rosales</taxon>
        <taxon>Rosaceae</taxon>
        <taxon>Rosoideae</taxon>
        <taxon>Rosoideae incertae sedis</taxon>
        <taxon>Rosa</taxon>
    </lineage>
</organism>
<comment type="cofactor">
    <cofactor evidence="1 5">
        <name>FAD</name>
        <dbReference type="ChEBI" id="CHEBI:57692"/>
    </cofactor>
</comment>
<feature type="binding site" evidence="5">
    <location>
        <position position="47"/>
    </location>
    <ligand>
        <name>FAD</name>
        <dbReference type="ChEBI" id="CHEBI:57692"/>
    </ligand>
</feature>
<accession>A0A2P6SLG3</accession>
<dbReference type="SUPFAM" id="SSF63380">
    <property type="entry name" value="Riboflavin synthase domain-like"/>
    <property type="match status" value="1"/>
</dbReference>
<dbReference type="InterPro" id="IPR001834">
    <property type="entry name" value="CBR-like"/>
</dbReference>
<dbReference type="STRING" id="74649.A0A2P6SLG3"/>
<keyword evidence="6" id="KW-0812">Transmembrane</keyword>
<keyword evidence="2 5" id="KW-0285">Flavoprotein</keyword>
<keyword evidence="3 5" id="KW-0274">FAD</keyword>
<keyword evidence="4 8" id="KW-0560">Oxidoreductase</keyword>
<evidence type="ECO:0000256" key="3">
    <source>
        <dbReference type="ARBA" id="ARBA00022827"/>
    </source>
</evidence>
<protein>
    <submittedName>
        <fullName evidence="8">Putative cytochrome-b5 reductase</fullName>
        <ecNumber evidence="8">1.6.2.2</ecNumber>
    </submittedName>
</protein>
<dbReference type="InterPro" id="IPR008333">
    <property type="entry name" value="Cbr1-like_FAD-bd_dom"/>
</dbReference>
<dbReference type="Gene3D" id="2.40.30.10">
    <property type="entry name" value="Translation factors"/>
    <property type="match status" value="1"/>
</dbReference>
<dbReference type="AlphaFoldDB" id="A0A2P6SLG3"/>
<proteinExistence type="predicted"/>
<evidence type="ECO:0000259" key="7">
    <source>
        <dbReference type="Pfam" id="PF00970"/>
    </source>
</evidence>
<sequence>MISVLYWSNFKYTYLFYYYTPQFFVILFIPISTFQLLLSPTFSSDLVIEMYPQGRMSHHFSEMCVGDHLAVKGPKDRFKYEPGQVRTVRMLGRASRITLMFQVARAILENPLLIYVNCDL</sequence>
<dbReference type="GO" id="GO:0022900">
    <property type="term" value="P:electron transport chain"/>
    <property type="evidence" value="ECO:0007669"/>
    <property type="project" value="TreeGrafter"/>
</dbReference>
<dbReference type="Gramene" id="PRQ59511">
    <property type="protein sequence ID" value="PRQ59511"/>
    <property type="gene ID" value="RchiOBHm_Chr1g0371001"/>
</dbReference>
<dbReference type="Proteomes" id="UP000238479">
    <property type="component" value="Chromosome 1"/>
</dbReference>
<feature type="binding site" evidence="5">
    <location>
        <position position="57"/>
    </location>
    <ligand>
        <name>FAD</name>
        <dbReference type="ChEBI" id="CHEBI:57692"/>
    </ligand>
</feature>
<evidence type="ECO:0000313" key="9">
    <source>
        <dbReference type="Proteomes" id="UP000238479"/>
    </source>
</evidence>
<name>A0A2P6SLG3_ROSCH</name>
<keyword evidence="6" id="KW-0472">Membrane</keyword>
<feature type="binding site" evidence="5">
    <location>
        <position position="98"/>
    </location>
    <ligand>
        <name>FAD</name>
        <dbReference type="ChEBI" id="CHEBI:57692"/>
    </ligand>
</feature>
<dbReference type="Pfam" id="PF00970">
    <property type="entry name" value="FAD_binding_6"/>
    <property type="match status" value="1"/>
</dbReference>
<evidence type="ECO:0000256" key="1">
    <source>
        <dbReference type="ARBA" id="ARBA00001974"/>
    </source>
</evidence>
<reference evidence="8 9" key="1">
    <citation type="journal article" date="2018" name="Nat. Genet.">
        <title>The Rosa genome provides new insights in the design of modern roses.</title>
        <authorList>
            <person name="Bendahmane M."/>
        </authorList>
    </citation>
    <scope>NUCLEOTIDE SEQUENCE [LARGE SCALE GENOMIC DNA]</scope>
    <source>
        <strain evidence="9">cv. Old Blush</strain>
    </source>
</reference>
<evidence type="ECO:0000256" key="5">
    <source>
        <dbReference type="PIRSR" id="PIRSR601834-1"/>
    </source>
</evidence>
<dbReference type="PANTHER" id="PTHR19370:SF184">
    <property type="entry name" value="NADH-CYTOCHROME B5 REDUCTASE-LIKE"/>
    <property type="match status" value="1"/>
</dbReference>
<comment type="caution">
    <text evidence="8">The sequence shown here is derived from an EMBL/GenBank/DDBJ whole genome shotgun (WGS) entry which is preliminary data.</text>
</comment>
<feature type="domain" description="Flavoprotein pyridine nucleotide cytochrome reductase-like FAD-binding" evidence="7">
    <location>
        <begin position="45"/>
        <end position="80"/>
    </location>
</feature>
<dbReference type="PANTHER" id="PTHR19370">
    <property type="entry name" value="NADH-CYTOCHROME B5 REDUCTASE"/>
    <property type="match status" value="1"/>
</dbReference>